<reference evidence="1 2" key="2">
    <citation type="submission" date="2020-08" db="EMBL/GenBank/DDBJ databases">
        <title>The Agave Microbiome: Exploring the role of microbial communities in plant adaptations to desert environments.</title>
        <authorList>
            <person name="Partida-Martinez L.P."/>
        </authorList>
    </citation>
    <scope>NUCLEOTIDE SEQUENCE [LARGE SCALE GENOMIC DNA]</scope>
    <source>
        <strain evidence="1 2">AS2.3</strain>
    </source>
</reference>
<proteinExistence type="predicted"/>
<dbReference type="Proteomes" id="UP000517753">
    <property type="component" value="Unassembled WGS sequence"/>
</dbReference>
<sequence>MRDWAAVVAAGLALPGVAQGSRYGRPALLFRGRMLAATTAPDSASFVLHVDEADKPVLIDTDPATFWETDHYRGWPAILVRYGTGADAGARIARLLARAWWDRATIAQRKAHGDRP</sequence>
<evidence type="ECO:0008006" key="3">
    <source>
        <dbReference type="Google" id="ProtNLM"/>
    </source>
</evidence>
<protein>
    <recommendedName>
        <fullName evidence="3">MmcQ/YjbR family DNA-binding protein</fullName>
    </recommendedName>
</protein>
<evidence type="ECO:0000313" key="2">
    <source>
        <dbReference type="Proteomes" id="UP000517753"/>
    </source>
</evidence>
<name>A0A7Y9FR98_9SPHN</name>
<organism evidence="1 2">
    <name type="scientific">Sphingomonas melonis</name>
    <dbReference type="NCBI Taxonomy" id="152682"/>
    <lineage>
        <taxon>Bacteria</taxon>
        <taxon>Pseudomonadati</taxon>
        <taxon>Pseudomonadota</taxon>
        <taxon>Alphaproteobacteria</taxon>
        <taxon>Sphingomonadales</taxon>
        <taxon>Sphingomonadaceae</taxon>
        <taxon>Sphingomonas</taxon>
    </lineage>
</organism>
<accession>A0A7Y9FR98</accession>
<gene>
    <name evidence="1" type="ORF">HD841_003823</name>
</gene>
<dbReference type="RefSeq" id="WP_179510404.1">
    <property type="nucleotide sequence ID" value="NZ_JACCBY010000008.1"/>
</dbReference>
<reference evidence="1 2" key="1">
    <citation type="submission" date="2020-07" db="EMBL/GenBank/DDBJ databases">
        <authorList>
            <person name="Partida-Martinez L."/>
            <person name="Huntemann M."/>
            <person name="Clum A."/>
            <person name="Wang J."/>
            <person name="Palaniappan K."/>
            <person name="Ritter S."/>
            <person name="Chen I.-M."/>
            <person name="Stamatis D."/>
            <person name="Reddy T."/>
            <person name="O'Malley R."/>
            <person name="Daum C."/>
            <person name="Shapiro N."/>
            <person name="Ivanova N."/>
            <person name="Kyrpides N."/>
            <person name="Woyke T."/>
        </authorList>
    </citation>
    <scope>NUCLEOTIDE SEQUENCE [LARGE SCALE GENOMIC DNA]</scope>
    <source>
        <strain evidence="1 2">AS2.3</strain>
    </source>
</reference>
<comment type="caution">
    <text evidence="1">The sequence shown here is derived from an EMBL/GenBank/DDBJ whole genome shotgun (WGS) entry which is preliminary data.</text>
</comment>
<dbReference type="AlphaFoldDB" id="A0A7Y9FR98"/>
<evidence type="ECO:0000313" key="1">
    <source>
        <dbReference type="EMBL" id="NYD92003.1"/>
    </source>
</evidence>
<keyword evidence="2" id="KW-1185">Reference proteome</keyword>
<dbReference type="EMBL" id="JACCBY010000008">
    <property type="protein sequence ID" value="NYD92003.1"/>
    <property type="molecule type" value="Genomic_DNA"/>
</dbReference>